<organism evidence="1 2">
    <name type="scientific">Babesia duncani</name>
    <dbReference type="NCBI Taxonomy" id="323732"/>
    <lineage>
        <taxon>Eukaryota</taxon>
        <taxon>Sar</taxon>
        <taxon>Alveolata</taxon>
        <taxon>Apicomplexa</taxon>
        <taxon>Aconoidasida</taxon>
        <taxon>Piroplasmida</taxon>
        <taxon>Babesiidae</taxon>
        <taxon>Babesia</taxon>
    </lineage>
</organism>
<keyword evidence="2" id="KW-1185">Reference proteome</keyword>
<accession>A0AAD9PIY6</accession>
<protein>
    <submittedName>
        <fullName evidence="1">Uncharacterized protein</fullName>
    </submittedName>
</protein>
<comment type="caution">
    <text evidence="1">The sequence shown here is derived from an EMBL/GenBank/DDBJ whole genome shotgun (WGS) entry which is preliminary data.</text>
</comment>
<dbReference type="GeneID" id="94336567"/>
<dbReference type="AlphaFoldDB" id="A0AAD9PIY6"/>
<evidence type="ECO:0000313" key="2">
    <source>
        <dbReference type="Proteomes" id="UP001214638"/>
    </source>
</evidence>
<dbReference type="EMBL" id="JALLKP010000003">
    <property type="protein sequence ID" value="KAK2195676.1"/>
    <property type="molecule type" value="Genomic_DNA"/>
</dbReference>
<dbReference type="Proteomes" id="UP001214638">
    <property type="component" value="Unassembled WGS sequence"/>
</dbReference>
<reference evidence="1" key="1">
    <citation type="journal article" date="2023" name="Nat. Microbiol.">
        <title>Babesia duncani multi-omics identifies virulence factors and drug targets.</title>
        <authorList>
            <person name="Singh P."/>
            <person name="Lonardi S."/>
            <person name="Liang Q."/>
            <person name="Vydyam P."/>
            <person name="Khabirova E."/>
            <person name="Fang T."/>
            <person name="Gihaz S."/>
            <person name="Thekkiniath J."/>
            <person name="Munshi M."/>
            <person name="Abel S."/>
            <person name="Ciampossin L."/>
            <person name="Batugedara G."/>
            <person name="Gupta M."/>
            <person name="Lu X.M."/>
            <person name="Lenz T."/>
            <person name="Chakravarty S."/>
            <person name="Cornillot E."/>
            <person name="Hu Y."/>
            <person name="Ma W."/>
            <person name="Gonzalez L.M."/>
            <person name="Sanchez S."/>
            <person name="Estrada K."/>
            <person name="Sanchez-Flores A."/>
            <person name="Montero E."/>
            <person name="Harb O.S."/>
            <person name="Le Roch K.G."/>
            <person name="Mamoun C.B."/>
        </authorList>
    </citation>
    <scope>NUCLEOTIDE SEQUENCE</scope>
    <source>
        <strain evidence="1">WA1</strain>
    </source>
</reference>
<gene>
    <name evidence="1" type="ORF">BdWA1_002269</name>
</gene>
<proteinExistence type="predicted"/>
<sequence length="189" mass="21786">MYHIVRNLKYNDVSISRKVTVFTKSHLKFKWNESDVNQENEDPNGKSDVDDAYKNILTKLVNPYIGGQYLSESHKKTMNLKRMNIIKAINAVCESCYCNQPGEYCVPPEKVCNSVKEVCKDCCCRKKESCVKHEEIMDHVKKLCVNCCCKDREYGFISKDIVEMAKEYCVCPIKAIRYQAAALQQCVQT</sequence>
<dbReference type="RefSeq" id="XP_067802519.1">
    <property type="nucleotide sequence ID" value="XM_067947297.1"/>
</dbReference>
<evidence type="ECO:0000313" key="1">
    <source>
        <dbReference type="EMBL" id="KAK2195676.1"/>
    </source>
</evidence>
<dbReference type="KEGG" id="bdw:94336567"/>
<name>A0AAD9PIY6_9APIC</name>